<dbReference type="Proteomes" id="UP000824134">
    <property type="component" value="Unassembled WGS sequence"/>
</dbReference>
<evidence type="ECO:0000313" key="2">
    <source>
        <dbReference type="Proteomes" id="UP000824134"/>
    </source>
</evidence>
<reference evidence="1" key="2">
    <citation type="submission" date="2021-04" db="EMBL/GenBank/DDBJ databases">
        <authorList>
            <person name="Gilroy R."/>
        </authorList>
    </citation>
    <scope>NUCLEOTIDE SEQUENCE</scope>
    <source>
        <strain evidence="1">ChiHjej12B11-9195</strain>
    </source>
</reference>
<comment type="caution">
    <text evidence="1">The sequence shown here is derived from an EMBL/GenBank/DDBJ whole genome shotgun (WGS) entry which is preliminary data.</text>
</comment>
<accession>A0A9D2CQW0</accession>
<dbReference type="AlphaFoldDB" id="A0A9D2CQW0"/>
<reference evidence="1" key="1">
    <citation type="journal article" date="2021" name="PeerJ">
        <title>Extensive microbial diversity within the chicken gut microbiome revealed by metagenomics and culture.</title>
        <authorList>
            <person name="Gilroy R."/>
            <person name="Ravi A."/>
            <person name="Getino M."/>
            <person name="Pursley I."/>
            <person name="Horton D.L."/>
            <person name="Alikhan N.F."/>
            <person name="Baker D."/>
            <person name="Gharbi K."/>
            <person name="Hall N."/>
            <person name="Watson M."/>
            <person name="Adriaenssens E.M."/>
            <person name="Foster-Nyarko E."/>
            <person name="Jarju S."/>
            <person name="Secka A."/>
            <person name="Antonio M."/>
            <person name="Oren A."/>
            <person name="Chaudhuri R.R."/>
            <person name="La Ragione R."/>
            <person name="Hildebrand F."/>
            <person name="Pallen M.J."/>
        </authorList>
    </citation>
    <scope>NUCLEOTIDE SEQUENCE</scope>
    <source>
        <strain evidence="1">ChiHjej12B11-9195</strain>
    </source>
</reference>
<sequence length="123" mass="13019">MSIIGNPVTTIIDGDQSWLASAHGQWNARTVTLDLSKFTPGTHFKNGRLPQGFPLAIGEDGFAGPYTGENFAGHLMHDLAVSVGETARVAAPMLDHGRVVASRVPLGGFTKPTTQANSTITYL</sequence>
<dbReference type="EMBL" id="DXCN01000039">
    <property type="protein sequence ID" value="HIY94951.1"/>
    <property type="molecule type" value="Genomic_DNA"/>
</dbReference>
<proteinExistence type="predicted"/>
<name>A0A9D2CQW0_9MICC</name>
<organism evidence="1 2">
    <name type="scientific">Candidatus Rothia avicola</name>
    <dbReference type="NCBI Taxonomy" id="2840478"/>
    <lineage>
        <taxon>Bacteria</taxon>
        <taxon>Bacillati</taxon>
        <taxon>Actinomycetota</taxon>
        <taxon>Actinomycetes</taxon>
        <taxon>Micrococcales</taxon>
        <taxon>Micrococcaceae</taxon>
        <taxon>Rothia</taxon>
    </lineage>
</organism>
<protein>
    <submittedName>
        <fullName evidence="1">Head decoration protein</fullName>
    </submittedName>
</protein>
<gene>
    <name evidence="1" type="ORF">H9821_04710</name>
</gene>
<evidence type="ECO:0000313" key="1">
    <source>
        <dbReference type="EMBL" id="HIY94951.1"/>
    </source>
</evidence>